<dbReference type="Proteomes" id="UP000265040">
    <property type="component" value="Chromosome 14"/>
</dbReference>
<evidence type="ECO:0000256" key="2">
    <source>
        <dbReference type="SAM" id="Phobius"/>
    </source>
</evidence>
<proteinExistence type="predicted"/>
<dbReference type="Gene3D" id="2.60.40.10">
    <property type="entry name" value="Immunoglobulins"/>
    <property type="match status" value="2"/>
</dbReference>
<sequence length="495" mass="53917">MPHSLTSLDSLLFLSFLNLSLDSVRLIVMSLGSSNMAGNTLGTAFSLLFLASITQANVEMPHYKTMEAVVGQDVTLPCTMNGGAEIVNIEWSKKNEENTKLVVYSPHYGLHQFQPNVTIVIEKNDAGKVNSFPLKLSAVTKWDSGIYICRIASFPLGSLTCEAELKIKEADELTCDVNSTVEAQSGENVTIHCRTFPNAQYRWTKNKNLVSKTESLELWKVTDAHAGVYTLTVNTGTKTMHKEFNITVLTVTTSLSTGLVTAVPQPNVTSEGLIHSTDNSLTTSPTTHLPSTDTSVTLTVTKGTDVADRTTNPSNVTFTAEERKTTFTDDTHISVTSSTAEHTDPYHSLNSSTLSNSSAVFSPTQETDNDETTNESTTHRPSAGNVSLTPEESSSSVNLTENCGKSSANLKTKNGVVVEDNKRSHLLVLIIVPVLVLIVVVGELYRRHIIKKRMDLPPPFKPPPPPVKYTTARHSEISAKSFPISRCNSVTELMI</sequence>
<protein>
    <recommendedName>
        <fullName evidence="3">Ig-like domain-containing protein</fullName>
    </recommendedName>
</protein>
<dbReference type="Pfam" id="PF07686">
    <property type="entry name" value="V-set"/>
    <property type="match status" value="1"/>
</dbReference>
<dbReference type="GO" id="GO:0006954">
    <property type="term" value="P:inflammatory response"/>
    <property type="evidence" value="ECO:0007669"/>
    <property type="project" value="TreeGrafter"/>
</dbReference>
<name>A0A7N6B7C2_ANATE</name>
<feature type="domain" description="Ig-like" evidence="3">
    <location>
        <begin position="173"/>
        <end position="247"/>
    </location>
</feature>
<organism evidence="4 5">
    <name type="scientific">Anabas testudineus</name>
    <name type="common">Climbing perch</name>
    <name type="synonym">Anthias testudineus</name>
    <dbReference type="NCBI Taxonomy" id="64144"/>
    <lineage>
        <taxon>Eukaryota</taxon>
        <taxon>Metazoa</taxon>
        <taxon>Chordata</taxon>
        <taxon>Craniata</taxon>
        <taxon>Vertebrata</taxon>
        <taxon>Euteleostomi</taxon>
        <taxon>Actinopterygii</taxon>
        <taxon>Neopterygii</taxon>
        <taxon>Teleostei</taxon>
        <taxon>Neoteleostei</taxon>
        <taxon>Acanthomorphata</taxon>
        <taxon>Anabantaria</taxon>
        <taxon>Anabantiformes</taxon>
        <taxon>Anabantoidei</taxon>
        <taxon>Anabantidae</taxon>
        <taxon>Anabas</taxon>
    </lineage>
</organism>
<dbReference type="GeneTree" id="ENSGT00530000066564"/>
<dbReference type="InterPro" id="IPR036179">
    <property type="entry name" value="Ig-like_dom_sf"/>
</dbReference>
<evidence type="ECO:0000256" key="1">
    <source>
        <dbReference type="SAM" id="MobiDB-lite"/>
    </source>
</evidence>
<evidence type="ECO:0000259" key="3">
    <source>
        <dbReference type="PROSITE" id="PS50835"/>
    </source>
</evidence>
<dbReference type="InterPro" id="IPR013106">
    <property type="entry name" value="Ig_V-set"/>
</dbReference>
<dbReference type="Ensembl" id="ENSATET00000050197.2">
    <property type="protein sequence ID" value="ENSATEP00000058511.2"/>
    <property type="gene ID" value="ENSATEG00000028496.2"/>
</dbReference>
<feature type="compositionally biased region" description="Low complexity" evidence="1">
    <location>
        <begin position="348"/>
        <end position="358"/>
    </location>
</feature>
<dbReference type="InterPro" id="IPR013783">
    <property type="entry name" value="Ig-like_fold"/>
</dbReference>
<dbReference type="SMART" id="SM00408">
    <property type="entry name" value="IGc2"/>
    <property type="match status" value="2"/>
</dbReference>
<keyword evidence="2" id="KW-1133">Transmembrane helix</keyword>
<evidence type="ECO:0000313" key="4">
    <source>
        <dbReference type="Ensembl" id="ENSATEP00000058511.2"/>
    </source>
</evidence>
<feature type="region of interest" description="Disordered" evidence="1">
    <location>
        <begin position="329"/>
        <end position="402"/>
    </location>
</feature>
<keyword evidence="2" id="KW-0812">Transmembrane</keyword>
<dbReference type="GO" id="GO:0007160">
    <property type="term" value="P:cell-matrix adhesion"/>
    <property type="evidence" value="ECO:0007669"/>
    <property type="project" value="TreeGrafter"/>
</dbReference>
<dbReference type="AlphaFoldDB" id="A0A7N6B7C2"/>
<accession>A0A7N6B7C2</accession>
<dbReference type="InterPro" id="IPR007110">
    <property type="entry name" value="Ig-like_dom"/>
</dbReference>
<reference evidence="4" key="2">
    <citation type="submission" date="2025-08" db="UniProtKB">
        <authorList>
            <consortium name="Ensembl"/>
        </authorList>
    </citation>
    <scope>IDENTIFICATION</scope>
</reference>
<dbReference type="PANTHER" id="PTHR15317">
    <property type="entry name" value="T-CELL SURFACE PROTEIN TACTILE"/>
    <property type="match status" value="1"/>
</dbReference>
<dbReference type="InParanoid" id="A0A7N6B7C2"/>
<dbReference type="InterPro" id="IPR042381">
    <property type="entry name" value="CD96"/>
</dbReference>
<keyword evidence="5" id="KW-1185">Reference proteome</keyword>
<dbReference type="RefSeq" id="XP_026228742.1">
    <property type="nucleotide sequence ID" value="XM_026372957.1"/>
</dbReference>
<dbReference type="PANTHER" id="PTHR15317:SF1">
    <property type="entry name" value="T-CELL SURFACE PROTEIN TACTILE"/>
    <property type="match status" value="1"/>
</dbReference>
<feature type="compositionally biased region" description="Polar residues" evidence="1">
    <location>
        <begin position="384"/>
        <end position="402"/>
    </location>
</feature>
<evidence type="ECO:0000313" key="5">
    <source>
        <dbReference type="Proteomes" id="UP000265040"/>
    </source>
</evidence>
<dbReference type="PROSITE" id="PS50835">
    <property type="entry name" value="IG_LIKE"/>
    <property type="match status" value="2"/>
</dbReference>
<dbReference type="SUPFAM" id="SSF48726">
    <property type="entry name" value="Immunoglobulin"/>
    <property type="match status" value="2"/>
</dbReference>
<reference evidence="4" key="3">
    <citation type="submission" date="2025-09" db="UniProtKB">
        <authorList>
            <consortium name="Ensembl"/>
        </authorList>
    </citation>
    <scope>IDENTIFICATION</scope>
</reference>
<keyword evidence="2" id="KW-0472">Membrane</keyword>
<dbReference type="InterPro" id="IPR003599">
    <property type="entry name" value="Ig_sub"/>
</dbReference>
<feature type="transmembrane region" description="Helical" evidence="2">
    <location>
        <begin position="426"/>
        <end position="445"/>
    </location>
</feature>
<dbReference type="SMART" id="SM00409">
    <property type="entry name" value="IG"/>
    <property type="match status" value="2"/>
</dbReference>
<dbReference type="GeneID" id="113170729"/>
<reference evidence="4" key="1">
    <citation type="submission" date="2021-04" db="EMBL/GenBank/DDBJ databases">
        <authorList>
            <consortium name="Wellcome Sanger Institute Data Sharing"/>
        </authorList>
    </citation>
    <scope>NUCLEOTIDE SEQUENCE [LARGE SCALE GENOMIC DNA]</scope>
</reference>
<feature type="domain" description="Ig-like" evidence="3">
    <location>
        <begin position="61"/>
        <end position="166"/>
    </location>
</feature>
<dbReference type="InterPro" id="IPR003598">
    <property type="entry name" value="Ig_sub2"/>
</dbReference>